<evidence type="ECO:0000256" key="1">
    <source>
        <dbReference type="ARBA" id="ARBA00004418"/>
    </source>
</evidence>
<dbReference type="Gene3D" id="3.40.190.10">
    <property type="entry name" value="Periplasmic binding protein-like II"/>
    <property type="match status" value="1"/>
</dbReference>
<sequence length="521" mass="57213">MACLLVAVTLSTAQAADRALRMAYDIGDIATLDPHRGSSHVDRAIADMLFNGLVRVPPGQANISTVEPDLAESWEVGDGGKRWVFHLRHGVMFHPWKDHPAYEMTADDVVFSLEKAMDPKTSAYASEYDGFTVKALDRYTVEIDTAQPVSETLFLAKVMNYAGGFIVSKKAYEDLGPDGFRLHPVGTGPFMFKDYVPKERISFVANERYFRGKPKLPGVELLFMPDVSARGIGLRTGELDLIQGSSEESWVKLMRSYPGISVKVFGPGSASILFLNTKSKPLDDIRVRQAIAYALSRQAVVAAIGAETATPLYAPFPGEYLPGGLTTEEVRAKGLDYPTDIAKAKALLAEAGYPDGISLDVVHTELAVMLRPMENIQAQLRKAGINLNLKVVDHPTFHSLIRKDASQIVHYMAWRPNADVFLTRFYDSSSDITAGSKPDTNFSHYSGVDGLIAEAKATTDARKQAELWKRASVQILEDLPAIPVFQGRVAMGVRDTVDLGYDLDANLAFFIPITETVYLSD</sequence>
<dbReference type="Proteomes" id="UP000192917">
    <property type="component" value="Unassembled WGS sequence"/>
</dbReference>
<dbReference type="GO" id="GO:1904680">
    <property type="term" value="F:peptide transmembrane transporter activity"/>
    <property type="evidence" value="ECO:0007669"/>
    <property type="project" value="TreeGrafter"/>
</dbReference>
<comment type="similarity">
    <text evidence="2">Belongs to the bacterial solute-binding protein 5 family.</text>
</comment>
<dbReference type="InterPro" id="IPR000914">
    <property type="entry name" value="SBP_5_dom"/>
</dbReference>
<dbReference type="InterPro" id="IPR030678">
    <property type="entry name" value="Peptide/Ni-bd"/>
</dbReference>
<dbReference type="RefSeq" id="WP_159460230.1">
    <property type="nucleotide sequence ID" value="NZ_FWZX01000012.1"/>
</dbReference>
<keyword evidence="5" id="KW-1185">Reference proteome</keyword>
<proteinExistence type="inferred from homology"/>
<dbReference type="GO" id="GO:0015833">
    <property type="term" value="P:peptide transport"/>
    <property type="evidence" value="ECO:0007669"/>
    <property type="project" value="TreeGrafter"/>
</dbReference>
<dbReference type="PANTHER" id="PTHR30290">
    <property type="entry name" value="PERIPLASMIC BINDING COMPONENT OF ABC TRANSPORTER"/>
    <property type="match status" value="1"/>
</dbReference>
<evidence type="ECO:0000313" key="5">
    <source>
        <dbReference type="Proteomes" id="UP000192917"/>
    </source>
</evidence>
<dbReference type="STRING" id="560819.SAMN05428998_112102"/>
<name>A0A1Y6C4Q8_9PROT</name>
<comment type="subcellular location">
    <subcellularLocation>
        <location evidence="1">Periplasm</location>
    </subcellularLocation>
</comment>
<evidence type="ECO:0000256" key="2">
    <source>
        <dbReference type="ARBA" id="ARBA00005695"/>
    </source>
</evidence>
<dbReference type="GO" id="GO:0030288">
    <property type="term" value="C:outer membrane-bounded periplasmic space"/>
    <property type="evidence" value="ECO:0007669"/>
    <property type="project" value="UniProtKB-ARBA"/>
</dbReference>
<dbReference type="SUPFAM" id="SSF53850">
    <property type="entry name" value="Periplasmic binding protein-like II"/>
    <property type="match status" value="1"/>
</dbReference>
<organism evidence="4 5">
    <name type="scientific">Tistlia consotensis USBA 355</name>
    <dbReference type="NCBI Taxonomy" id="560819"/>
    <lineage>
        <taxon>Bacteria</taxon>
        <taxon>Pseudomonadati</taxon>
        <taxon>Pseudomonadota</taxon>
        <taxon>Alphaproteobacteria</taxon>
        <taxon>Rhodospirillales</taxon>
        <taxon>Rhodovibrionaceae</taxon>
        <taxon>Tistlia</taxon>
    </lineage>
</organism>
<dbReference type="PIRSF" id="PIRSF002741">
    <property type="entry name" value="MppA"/>
    <property type="match status" value="1"/>
</dbReference>
<evidence type="ECO:0000259" key="3">
    <source>
        <dbReference type="Pfam" id="PF00496"/>
    </source>
</evidence>
<gene>
    <name evidence="4" type="ORF">SAMN05428998_112102</name>
</gene>
<reference evidence="4 5" key="1">
    <citation type="submission" date="2017-04" db="EMBL/GenBank/DDBJ databases">
        <authorList>
            <person name="Afonso C.L."/>
            <person name="Miller P.J."/>
            <person name="Scott M.A."/>
            <person name="Spackman E."/>
            <person name="Goraichik I."/>
            <person name="Dimitrov K.M."/>
            <person name="Suarez D.L."/>
            <person name="Swayne D.E."/>
        </authorList>
    </citation>
    <scope>NUCLEOTIDE SEQUENCE [LARGE SCALE GENOMIC DNA]</scope>
    <source>
        <strain evidence="4 5">USBA 355</strain>
    </source>
</reference>
<dbReference type="Gene3D" id="3.90.76.10">
    <property type="entry name" value="Dipeptide-binding Protein, Domain 1"/>
    <property type="match status" value="1"/>
</dbReference>
<dbReference type="Gene3D" id="3.10.105.10">
    <property type="entry name" value="Dipeptide-binding Protein, Domain 3"/>
    <property type="match status" value="1"/>
</dbReference>
<dbReference type="AlphaFoldDB" id="A0A1Y6C4Q8"/>
<accession>A0A1Y6C4Q8</accession>
<feature type="domain" description="Solute-binding protein family 5" evidence="3">
    <location>
        <begin position="65"/>
        <end position="429"/>
    </location>
</feature>
<protein>
    <submittedName>
        <fullName evidence="4">Peptide/nickel transport system substrate-binding protein</fullName>
    </submittedName>
</protein>
<dbReference type="GO" id="GO:0043190">
    <property type="term" value="C:ATP-binding cassette (ABC) transporter complex"/>
    <property type="evidence" value="ECO:0007669"/>
    <property type="project" value="InterPro"/>
</dbReference>
<dbReference type="PANTHER" id="PTHR30290:SF83">
    <property type="entry name" value="ABC TRANSPORTER SUBSTRATE-BINDING PROTEIN"/>
    <property type="match status" value="1"/>
</dbReference>
<dbReference type="EMBL" id="FWZX01000012">
    <property type="protein sequence ID" value="SMF36780.1"/>
    <property type="molecule type" value="Genomic_DNA"/>
</dbReference>
<dbReference type="Pfam" id="PF00496">
    <property type="entry name" value="SBP_bac_5"/>
    <property type="match status" value="1"/>
</dbReference>
<dbReference type="InterPro" id="IPR039424">
    <property type="entry name" value="SBP_5"/>
</dbReference>
<evidence type="ECO:0000313" key="4">
    <source>
        <dbReference type="EMBL" id="SMF36780.1"/>
    </source>
</evidence>